<dbReference type="PANTHER" id="PTHR30026:SF20">
    <property type="entry name" value="OUTER MEMBRANE PROTEIN TOLC"/>
    <property type="match status" value="1"/>
</dbReference>
<comment type="subcellular location">
    <subcellularLocation>
        <location evidence="1">Cell outer membrane</location>
    </subcellularLocation>
</comment>
<dbReference type="Proteomes" id="UP000461730">
    <property type="component" value="Unassembled WGS sequence"/>
</dbReference>
<evidence type="ECO:0000256" key="6">
    <source>
        <dbReference type="ARBA" id="ARBA00023136"/>
    </source>
</evidence>
<keyword evidence="3" id="KW-0813">Transport</keyword>
<dbReference type="SUPFAM" id="SSF56954">
    <property type="entry name" value="Outer membrane efflux proteins (OEP)"/>
    <property type="match status" value="1"/>
</dbReference>
<keyword evidence="7" id="KW-0998">Cell outer membrane</keyword>
<comment type="caution">
    <text evidence="8">The sequence shown here is derived from an EMBL/GenBank/DDBJ whole genome shotgun (WGS) entry which is preliminary data.</text>
</comment>
<evidence type="ECO:0000256" key="7">
    <source>
        <dbReference type="ARBA" id="ARBA00023237"/>
    </source>
</evidence>
<gene>
    <name evidence="8" type="ORF">GO493_04420</name>
</gene>
<sequence length="481" mass="54401">MGWYQKKVINVSKRINYNYRKKQMSFMQLEKKHLGLLGALLLLFFNPAMSRQTAPSVPLDATPLSAKQAVEYALANQATVRTAKLDELIQLAKNREVSGLALPSLSGAGTYQHNPIVQKQLIDASNFSDTVPKGTLVPFSFGLKYNVMGELRLNQVLFDPSVLVALQARETLEQLVARGVQKAEIDVKVAVYKAYYNVLSARRAQQILQGNIANLDKLLYETQETYKNGLVEKLDVDRLVVQLTNLRTEETRMRNLIEIGTAALKYQMGMPLKQEITLTDTLSTESIKSAIAVEGFDYSQRIEYQLLQTQKKAYEYDLKRYKFNALPTLSLFGTGGISRASDVFNYFKRETWYGYVSYGLNLSLPIFSGMQRRRKVDQAFLEVKKAEVNLENTKLGIDLEQSQSTSSLRNNILTLEAQESNMKLAQEVYRTTQVKYHEGVGSSLEMNNAQNELLTAQNNYFTALYNAVVAKVDYLKAYGKL</sequence>
<dbReference type="InterPro" id="IPR003423">
    <property type="entry name" value="OMP_efflux"/>
</dbReference>
<dbReference type="GO" id="GO:1990281">
    <property type="term" value="C:efflux pump complex"/>
    <property type="evidence" value="ECO:0007669"/>
    <property type="project" value="TreeGrafter"/>
</dbReference>
<evidence type="ECO:0000256" key="5">
    <source>
        <dbReference type="ARBA" id="ARBA00022692"/>
    </source>
</evidence>
<dbReference type="GO" id="GO:0015288">
    <property type="term" value="F:porin activity"/>
    <property type="evidence" value="ECO:0007669"/>
    <property type="project" value="TreeGrafter"/>
</dbReference>
<dbReference type="Pfam" id="PF02321">
    <property type="entry name" value="OEP"/>
    <property type="match status" value="1"/>
</dbReference>
<name>A0A7K1U0I3_9BACT</name>
<accession>A0A7K1U0I3</accession>
<dbReference type="GO" id="GO:0015562">
    <property type="term" value="F:efflux transmembrane transporter activity"/>
    <property type="evidence" value="ECO:0007669"/>
    <property type="project" value="InterPro"/>
</dbReference>
<dbReference type="AlphaFoldDB" id="A0A7K1U0I3"/>
<dbReference type="GO" id="GO:0009279">
    <property type="term" value="C:cell outer membrane"/>
    <property type="evidence" value="ECO:0007669"/>
    <property type="project" value="UniProtKB-SubCell"/>
</dbReference>
<evidence type="ECO:0000256" key="2">
    <source>
        <dbReference type="ARBA" id="ARBA00007613"/>
    </source>
</evidence>
<comment type="similarity">
    <text evidence="2">Belongs to the outer membrane factor (OMF) (TC 1.B.17) family.</text>
</comment>
<evidence type="ECO:0008006" key="10">
    <source>
        <dbReference type="Google" id="ProtNLM"/>
    </source>
</evidence>
<proteinExistence type="inferred from homology"/>
<keyword evidence="9" id="KW-1185">Reference proteome</keyword>
<evidence type="ECO:0000313" key="9">
    <source>
        <dbReference type="Proteomes" id="UP000461730"/>
    </source>
</evidence>
<reference evidence="8 9" key="1">
    <citation type="submission" date="2019-12" db="EMBL/GenBank/DDBJ databases">
        <title>Chitinophaga sp. strain ysch24 (GDMCC 1.1355), whole genome shotgun sequence.</title>
        <authorList>
            <person name="Zhang X."/>
        </authorList>
    </citation>
    <scope>NUCLEOTIDE SEQUENCE [LARGE SCALE GENOMIC DNA]</scope>
    <source>
        <strain evidence="9">ysch24</strain>
    </source>
</reference>
<dbReference type="InterPro" id="IPR051906">
    <property type="entry name" value="TolC-like"/>
</dbReference>
<keyword evidence="6" id="KW-0472">Membrane</keyword>
<keyword evidence="4" id="KW-1134">Transmembrane beta strand</keyword>
<dbReference type="Gene3D" id="1.20.1600.10">
    <property type="entry name" value="Outer membrane efflux proteins (OEP)"/>
    <property type="match status" value="1"/>
</dbReference>
<keyword evidence="5" id="KW-0812">Transmembrane</keyword>
<dbReference type="EMBL" id="WRXN01000001">
    <property type="protein sequence ID" value="MVT07495.1"/>
    <property type="molecule type" value="Genomic_DNA"/>
</dbReference>
<protein>
    <recommendedName>
        <fullName evidence="10">Transporter</fullName>
    </recommendedName>
</protein>
<evidence type="ECO:0000256" key="3">
    <source>
        <dbReference type="ARBA" id="ARBA00022448"/>
    </source>
</evidence>
<evidence type="ECO:0000313" key="8">
    <source>
        <dbReference type="EMBL" id="MVT07495.1"/>
    </source>
</evidence>
<evidence type="ECO:0000256" key="4">
    <source>
        <dbReference type="ARBA" id="ARBA00022452"/>
    </source>
</evidence>
<evidence type="ECO:0000256" key="1">
    <source>
        <dbReference type="ARBA" id="ARBA00004442"/>
    </source>
</evidence>
<dbReference type="PANTHER" id="PTHR30026">
    <property type="entry name" value="OUTER MEMBRANE PROTEIN TOLC"/>
    <property type="match status" value="1"/>
</dbReference>
<organism evidence="8 9">
    <name type="scientific">Chitinophaga tropicalis</name>
    <dbReference type="NCBI Taxonomy" id="2683588"/>
    <lineage>
        <taxon>Bacteria</taxon>
        <taxon>Pseudomonadati</taxon>
        <taxon>Bacteroidota</taxon>
        <taxon>Chitinophagia</taxon>
        <taxon>Chitinophagales</taxon>
        <taxon>Chitinophagaceae</taxon>
        <taxon>Chitinophaga</taxon>
    </lineage>
</organism>